<reference evidence="1 2" key="1">
    <citation type="submission" date="2021-06" db="EMBL/GenBank/DDBJ databases">
        <title>Caerostris darwini draft genome.</title>
        <authorList>
            <person name="Kono N."/>
            <person name="Arakawa K."/>
        </authorList>
    </citation>
    <scope>NUCLEOTIDE SEQUENCE [LARGE SCALE GENOMIC DNA]</scope>
</reference>
<evidence type="ECO:0000313" key="2">
    <source>
        <dbReference type="Proteomes" id="UP001054837"/>
    </source>
</evidence>
<proteinExistence type="predicted"/>
<sequence>MASLTDSQLPPFPPNKWQHRVDAIQPLQNYPLAQSLLLLFFPPPTQIFIRQSSFSPGGFCRSDFELQMTFTIPEAVNTFLRPTMTLKRYLWTRVGNFTMVHSSRFLMASAERSNLRQISLQFDRFSALDGKLSSRVDGTGGGGGSIFRKYKSVRYH</sequence>
<comment type="caution">
    <text evidence="1">The sequence shown here is derived from an EMBL/GenBank/DDBJ whole genome shotgun (WGS) entry which is preliminary data.</text>
</comment>
<accession>A0AAV4PNF5</accession>
<organism evidence="1 2">
    <name type="scientific">Caerostris darwini</name>
    <dbReference type="NCBI Taxonomy" id="1538125"/>
    <lineage>
        <taxon>Eukaryota</taxon>
        <taxon>Metazoa</taxon>
        <taxon>Ecdysozoa</taxon>
        <taxon>Arthropoda</taxon>
        <taxon>Chelicerata</taxon>
        <taxon>Arachnida</taxon>
        <taxon>Araneae</taxon>
        <taxon>Araneomorphae</taxon>
        <taxon>Entelegynae</taxon>
        <taxon>Araneoidea</taxon>
        <taxon>Araneidae</taxon>
        <taxon>Caerostris</taxon>
    </lineage>
</organism>
<protein>
    <submittedName>
        <fullName evidence="1">Uncharacterized protein</fullName>
    </submittedName>
</protein>
<dbReference type="EMBL" id="BPLQ01003063">
    <property type="protein sequence ID" value="GIX97668.1"/>
    <property type="molecule type" value="Genomic_DNA"/>
</dbReference>
<name>A0AAV4PNF5_9ARAC</name>
<gene>
    <name evidence="1" type="ORF">CDAR_233361</name>
</gene>
<dbReference type="AlphaFoldDB" id="A0AAV4PNF5"/>
<evidence type="ECO:0000313" key="1">
    <source>
        <dbReference type="EMBL" id="GIX97668.1"/>
    </source>
</evidence>
<dbReference type="Proteomes" id="UP001054837">
    <property type="component" value="Unassembled WGS sequence"/>
</dbReference>
<keyword evidence="2" id="KW-1185">Reference proteome</keyword>